<evidence type="ECO:0000313" key="7">
    <source>
        <dbReference type="Proteomes" id="UP001153712"/>
    </source>
</evidence>
<protein>
    <recommendedName>
        <fullName evidence="8">Glycoside hydrolase family 1</fullName>
    </recommendedName>
</protein>
<keyword evidence="7" id="KW-1185">Reference proteome</keyword>
<organism evidence="6 7">
    <name type="scientific">Phyllotreta striolata</name>
    <name type="common">Striped flea beetle</name>
    <name type="synonym">Crioceris striolata</name>
    <dbReference type="NCBI Taxonomy" id="444603"/>
    <lineage>
        <taxon>Eukaryota</taxon>
        <taxon>Metazoa</taxon>
        <taxon>Ecdysozoa</taxon>
        <taxon>Arthropoda</taxon>
        <taxon>Hexapoda</taxon>
        <taxon>Insecta</taxon>
        <taxon>Pterygota</taxon>
        <taxon>Neoptera</taxon>
        <taxon>Endopterygota</taxon>
        <taxon>Coleoptera</taxon>
        <taxon>Polyphaga</taxon>
        <taxon>Cucujiformia</taxon>
        <taxon>Chrysomeloidea</taxon>
        <taxon>Chrysomelidae</taxon>
        <taxon>Galerucinae</taxon>
        <taxon>Alticini</taxon>
        <taxon>Phyllotreta</taxon>
    </lineage>
</organism>
<proteinExistence type="inferred from homology"/>
<dbReference type="Gene3D" id="3.20.20.80">
    <property type="entry name" value="Glycosidases"/>
    <property type="match status" value="1"/>
</dbReference>
<evidence type="ECO:0000256" key="2">
    <source>
        <dbReference type="ARBA" id="ARBA00022801"/>
    </source>
</evidence>
<dbReference type="PROSITE" id="PS00653">
    <property type="entry name" value="GLYCOSYL_HYDROL_F1_2"/>
    <property type="match status" value="1"/>
</dbReference>
<dbReference type="PRINTS" id="PR00131">
    <property type="entry name" value="GLHYDRLASE1"/>
</dbReference>
<evidence type="ECO:0000256" key="3">
    <source>
        <dbReference type="ARBA" id="ARBA00023295"/>
    </source>
</evidence>
<dbReference type="InterPro" id="IPR033132">
    <property type="entry name" value="GH_1_N_CS"/>
</dbReference>
<evidence type="ECO:0000256" key="4">
    <source>
        <dbReference type="RuleBase" id="RU003690"/>
    </source>
</evidence>
<evidence type="ECO:0008006" key="8">
    <source>
        <dbReference type="Google" id="ProtNLM"/>
    </source>
</evidence>
<dbReference type="InterPro" id="IPR001360">
    <property type="entry name" value="Glyco_hydro_1"/>
</dbReference>
<dbReference type="EMBL" id="OU900095">
    <property type="protein sequence ID" value="CAG9858166.1"/>
    <property type="molecule type" value="Genomic_DNA"/>
</dbReference>
<dbReference type="SUPFAM" id="SSF51445">
    <property type="entry name" value="(Trans)glycosidases"/>
    <property type="match status" value="1"/>
</dbReference>
<evidence type="ECO:0000313" key="6">
    <source>
        <dbReference type="EMBL" id="CAG9858166.1"/>
    </source>
</evidence>
<feature type="region of interest" description="Disordered" evidence="5">
    <location>
        <begin position="515"/>
        <end position="543"/>
    </location>
</feature>
<dbReference type="Pfam" id="PF00232">
    <property type="entry name" value="Glyco_hydro_1"/>
    <property type="match status" value="1"/>
</dbReference>
<dbReference type="GO" id="GO:0008422">
    <property type="term" value="F:beta-glucosidase activity"/>
    <property type="evidence" value="ECO:0007669"/>
    <property type="project" value="TreeGrafter"/>
</dbReference>
<dbReference type="InterPro" id="IPR017853">
    <property type="entry name" value="GH"/>
</dbReference>
<dbReference type="Proteomes" id="UP001153712">
    <property type="component" value="Chromosome 2"/>
</dbReference>
<dbReference type="AlphaFoldDB" id="A0A9N9TKQ5"/>
<keyword evidence="3" id="KW-0326">Glycosidase</keyword>
<dbReference type="GO" id="GO:0005975">
    <property type="term" value="P:carbohydrate metabolic process"/>
    <property type="evidence" value="ECO:0007669"/>
    <property type="project" value="InterPro"/>
</dbReference>
<dbReference type="PANTHER" id="PTHR10353">
    <property type="entry name" value="GLYCOSYL HYDROLASE"/>
    <property type="match status" value="1"/>
</dbReference>
<comment type="similarity">
    <text evidence="1 4">Belongs to the glycosyl hydrolase 1 family.</text>
</comment>
<sequence>MADTNKRARAICRVLIRARHVATVTALQISAVYCINSSVILFCASGVATSEDAFPAPFLFGAASSAYQTEGAWAEGHKGETIWDRWSHEKRAGDADADADTASDSYHKYREDIQLAKELGLTHYKFSISWARIFPSGFNNSFSTQAQFHYQSLINELLKNNITPVVTMYHWDLPESIENFGGWLNLDIVDYFTDYARHLFKTFPNVKYWITINEPRQVCSGGYGQGTKAPFLNVSGEADYLCAYHVILAHASVYNLYKTEFSKNKGTISINLDGEWNIPASKSKEDEQAAERRLQFDFGLYANPLMFGDWPSVVKQRVDERSNKENFTESRLPVFTDDQKKWINGSLDFLTVDFWDTKRVGDAREADYSNFSYDNDVRVAVSKPDNLPTALDGNTINPDGLRSFLQWVDKTYNKPKILIGGNGIPDDGSTLVDNDRLYYLAGHLNALLKSIYDDKIDVFGYTAWSLLDDFEWTDGYRLHYGLYSVNFTDSNRNRTAKDSVKYYKTIIETRKIPATPKTTTTSSTTTTSTTTSSTTSTTTPATSSIIPETTTASSCVHFVELSLFFTATFLYLFVN</sequence>
<name>A0A9N9TKQ5_PHYSR</name>
<dbReference type="PANTHER" id="PTHR10353:SF36">
    <property type="entry name" value="LP05116P"/>
    <property type="match status" value="1"/>
</dbReference>
<reference evidence="6" key="1">
    <citation type="submission" date="2022-01" db="EMBL/GenBank/DDBJ databases">
        <authorList>
            <person name="King R."/>
        </authorList>
    </citation>
    <scope>NUCLEOTIDE SEQUENCE</scope>
</reference>
<accession>A0A9N9TKQ5</accession>
<dbReference type="OrthoDB" id="65569at2759"/>
<evidence type="ECO:0000256" key="5">
    <source>
        <dbReference type="SAM" id="MobiDB-lite"/>
    </source>
</evidence>
<evidence type="ECO:0000256" key="1">
    <source>
        <dbReference type="ARBA" id="ARBA00010838"/>
    </source>
</evidence>
<gene>
    <name evidence="6" type="ORF">PHYEVI_LOCUS4557</name>
</gene>
<keyword evidence="2" id="KW-0378">Hydrolase</keyword>